<dbReference type="InterPro" id="IPR014327">
    <property type="entry name" value="RNA_pol_sigma70_bacteroid"/>
</dbReference>
<dbReference type="InterPro" id="IPR013324">
    <property type="entry name" value="RNA_pol_sigma_r3/r4-like"/>
</dbReference>
<dbReference type="STRING" id="693979.Bache_2470"/>
<evidence type="ECO:0000259" key="6">
    <source>
        <dbReference type="Pfam" id="PF08281"/>
    </source>
</evidence>
<dbReference type="InterPro" id="IPR013249">
    <property type="entry name" value="RNA_pol_sigma70_r4_t2"/>
</dbReference>
<evidence type="ECO:0000313" key="7">
    <source>
        <dbReference type="EMBL" id="ADV44435.1"/>
    </source>
</evidence>
<dbReference type="Gene3D" id="1.10.10.10">
    <property type="entry name" value="Winged helix-like DNA-binding domain superfamily/Winged helix DNA-binding domain"/>
    <property type="match status" value="1"/>
</dbReference>
<dbReference type="Pfam" id="PF08281">
    <property type="entry name" value="Sigma70_r4_2"/>
    <property type="match status" value="1"/>
</dbReference>
<dbReference type="Pfam" id="PF04542">
    <property type="entry name" value="Sigma70_r2"/>
    <property type="match status" value="1"/>
</dbReference>
<dbReference type="GO" id="GO:0016987">
    <property type="term" value="F:sigma factor activity"/>
    <property type="evidence" value="ECO:0007669"/>
    <property type="project" value="UniProtKB-KW"/>
</dbReference>
<dbReference type="GO" id="GO:0003677">
    <property type="term" value="F:DNA binding"/>
    <property type="evidence" value="ECO:0007669"/>
    <property type="project" value="InterPro"/>
</dbReference>
<dbReference type="KEGG" id="bhl:Bache_2470"/>
<evidence type="ECO:0000256" key="3">
    <source>
        <dbReference type="ARBA" id="ARBA00023082"/>
    </source>
</evidence>
<dbReference type="EMBL" id="CP002352">
    <property type="protein sequence ID" value="ADV44435.1"/>
    <property type="molecule type" value="Genomic_DNA"/>
</dbReference>
<accession>E6SUU0</accession>
<feature type="domain" description="RNA polymerase sigma-70 region 2" evidence="5">
    <location>
        <begin position="9"/>
        <end position="72"/>
    </location>
</feature>
<dbReference type="NCBIfam" id="TIGR02985">
    <property type="entry name" value="Sig70_bacteroi1"/>
    <property type="match status" value="1"/>
</dbReference>
<dbReference type="GO" id="GO:0006352">
    <property type="term" value="P:DNA-templated transcription initiation"/>
    <property type="evidence" value="ECO:0007669"/>
    <property type="project" value="InterPro"/>
</dbReference>
<feature type="domain" description="RNA polymerase sigma factor 70 region 4 type 2" evidence="6">
    <location>
        <begin position="115"/>
        <end position="166"/>
    </location>
</feature>
<evidence type="ECO:0000256" key="2">
    <source>
        <dbReference type="ARBA" id="ARBA00023015"/>
    </source>
</evidence>
<dbReference type="InterPro" id="IPR007627">
    <property type="entry name" value="RNA_pol_sigma70_r2"/>
</dbReference>
<dbReference type="OrthoDB" id="1045557at2"/>
<dbReference type="InterPro" id="IPR039425">
    <property type="entry name" value="RNA_pol_sigma-70-like"/>
</dbReference>
<keyword evidence="2" id="KW-0805">Transcription regulation</keyword>
<dbReference type="NCBIfam" id="TIGR02937">
    <property type="entry name" value="sigma70-ECF"/>
    <property type="match status" value="1"/>
</dbReference>
<dbReference type="PATRIC" id="fig|693979.3.peg.2586"/>
<protein>
    <submittedName>
        <fullName evidence="7">RNA polymerase, sigma-24 subunit, ECF subfamily</fullName>
    </submittedName>
</protein>
<keyword evidence="3" id="KW-0731">Sigma factor</keyword>
<dbReference type="InterPro" id="IPR013325">
    <property type="entry name" value="RNA_pol_sigma_r2"/>
</dbReference>
<organism evidence="7 8">
    <name type="scientific">Bacteroides helcogenes (strain ATCC 35417 / DSM 20613 / JCM 6297 / CCUG 15421 / P 36-108)</name>
    <dbReference type="NCBI Taxonomy" id="693979"/>
    <lineage>
        <taxon>Bacteria</taxon>
        <taxon>Pseudomonadati</taxon>
        <taxon>Bacteroidota</taxon>
        <taxon>Bacteroidia</taxon>
        <taxon>Bacteroidales</taxon>
        <taxon>Bacteroidaceae</taxon>
        <taxon>Bacteroides</taxon>
    </lineage>
</organism>
<dbReference type="AlphaFoldDB" id="E6SUU0"/>
<dbReference type="SUPFAM" id="SSF88659">
    <property type="entry name" value="Sigma3 and sigma4 domains of RNA polymerase sigma factors"/>
    <property type="match status" value="1"/>
</dbReference>
<dbReference type="RefSeq" id="WP_013548024.1">
    <property type="nucleotide sequence ID" value="NC_014933.1"/>
</dbReference>
<dbReference type="Gene3D" id="1.10.1740.10">
    <property type="match status" value="1"/>
</dbReference>
<dbReference type="PANTHER" id="PTHR43133:SF46">
    <property type="entry name" value="RNA POLYMERASE SIGMA-70 FACTOR ECF SUBFAMILY"/>
    <property type="match status" value="1"/>
</dbReference>
<dbReference type="HOGENOM" id="CLU_047691_4_0_10"/>
<keyword evidence="4" id="KW-0804">Transcription</keyword>
<comment type="similarity">
    <text evidence="1">Belongs to the sigma-70 factor family. ECF subfamily.</text>
</comment>
<evidence type="ECO:0000313" key="8">
    <source>
        <dbReference type="Proteomes" id="UP000008630"/>
    </source>
</evidence>
<dbReference type="eggNOG" id="COG1595">
    <property type="taxonomic scope" value="Bacteria"/>
</dbReference>
<dbReference type="Proteomes" id="UP000008630">
    <property type="component" value="Chromosome"/>
</dbReference>
<dbReference type="InterPro" id="IPR014284">
    <property type="entry name" value="RNA_pol_sigma-70_dom"/>
</dbReference>
<dbReference type="SUPFAM" id="SSF88946">
    <property type="entry name" value="Sigma2 domain of RNA polymerase sigma factors"/>
    <property type="match status" value="1"/>
</dbReference>
<proteinExistence type="inferred from homology"/>
<evidence type="ECO:0000256" key="4">
    <source>
        <dbReference type="ARBA" id="ARBA00023163"/>
    </source>
</evidence>
<reference key="1">
    <citation type="submission" date="2010-11" db="EMBL/GenBank/DDBJ databases">
        <title>The complete genome of Bacteroides helcogenes P 36-108.</title>
        <authorList>
            <consortium name="US DOE Joint Genome Institute (JGI-PGF)"/>
            <person name="Lucas S."/>
            <person name="Copeland A."/>
            <person name="Lapidus A."/>
            <person name="Bruce D."/>
            <person name="Goodwin L."/>
            <person name="Pitluck S."/>
            <person name="Kyrpides N."/>
            <person name="Mavromatis K."/>
            <person name="Ivanova N."/>
            <person name="Zeytun A."/>
            <person name="Brettin T."/>
            <person name="Detter J.C."/>
            <person name="Tapia R."/>
            <person name="Han C."/>
            <person name="Land M."/>
            <person name="Hauser L."/>
            <person name="Markowitz V."/>
            <person name="Cheng J.-F."/>
            <person name="Hugenholtz P."/>
            <person name="Woyke T."/>
            <person name="Wu D."/>
            <person name="Gronow S."/>
            <person name="Wellnitz S."/>
            <person name="Brambilla E."/>
            <person name="Klenk H.-P."/>
            <person name="Eisen J.A."/>
        </authorList>
    </citation>
    <scope>NUCLEOTIDE SEQUENCE</scope>
    <source>
        <strain>P 36-108</strain>
    </source>
</reference>
<sequence>MDLKKFNQLFSEYQGRFIRFAQTYVRDMAVAEDFVTEALMYYWEKQDSLPGDVNVPAYILVIIKHKCLNYLQHLEVREAASERMKKYAEWELKTRLATLQACDPDELFSAEAQAIVDRTLAGMPKQTREIFIMSRYQNKSYKEIAALTGMTPKGVQFHINKVLQELRVNLKDYLPLFIYLYNSGF</sequence>
<evidence type="ECO:0000256" key="1">
    <source>
        <dbReference type="ARBA" id="ARBA00010641"/>
    </source>
</evidence>
<gene>
    <name evidence="7" type="ordered locus">Bache_2470</name>
</gene>
<dbReference type="InterPro" id="IPR036388">
    <property type="entry name" value="WH-like_DNA-bd_sf"/>
</dbReference>
<name>E6SUU0_BACT6</name>
<dbReference type="PANTHER" id="PTHR43133">
    <property type="entry name" value="RNA POLYMERASE ECF-TYPE SIGMA FACTO"/>
    <property type="match status" value="1"/>
</dbReference>
<evidence type="ECO:0000259" key="5">
    <source>
        <dbReference type="Pfam" id="PF04542"/>
    </source>
</evidence>
<reference evidence="7 8" key="2">
    <citation type="journal article" date="2011" name="Stand. Genomic Sci.">
        <title>Complete genome sequence of Bacteroides helcogenes type strain (P 36-108).</title>
        <authorList>
            <person name="Pati A."/>
            <person name="Gronow S."/>
            <person name="Zeytun A."/>
            <person name="Lapidus A."/>
            <person name="Nolan M."/>
            <person name="Hammon N."/>
            <person name="Deshpande S."/>
            <person name="Cheng J.F."/>
            <person name="Tapia R."/>
            <person name="Han C."/>
            <person name="Goodwin L."/>
            <person name="Pitluck S."/>
            <person name="Liolios K."/>
            <person name="Pagani I."/>
            <person name="Ivanova N."/>
            <person name="Mavromatis K."/>
            <person name="Chen A."/>
            <person name="Palaniappan K."/>
            <person name="Land M."/>
            <person name="Hauser L."/>
            <person name="Chang Y.J."/>
            <person name="Jeffries C.D."/>
            <person name="Detter J.C."/>
            <person name="Brambilla E."/>
            <person name="Rohde M."/>
            <person name="Goker M."/>
            <person name="Woyke T."/>
            <person name="Bristow J."/>
            <person name="Eisen J.A."/>
            <person name="Markowitz V."/>
            <person name="Hugenholtz P."/>
            <person name="Kyrpides N.C."/>
            <person name="Klenk H.P."/>
            <person name="Lucas S."/>
        </authorList>
    </citation>
    <scope>NUCLEOTIDE SEQUENCE [LARGE SCALE GENOMIC DNA]</scope>
    <source>
        <strain evidence="8">ATCC 35417 / DSM 20613 / JCM 6297 / CCUG 15421 / P 36-108</strain>
    </source>
</reference>
<keyword evidence="8" id="KW-1185">Reference proteome</keyword>